<proteinExistence type="inferred from homology"/>
<dbReference type="GO" id="GO:0046872">
    <property type="term" value="F:metal ion binding"/>
    <property type="evidence" value="ECO:0007669"/>
    <property type="project" value="UniProtKB-KW"/>
</dbReference>
<dbReference type="EMBL" id="CAIIXF020000010">
    <property type="protein sequence ID" value="CAH1796666.1"/>
    <property type="molecule type" value="Genomic_DNA"/>
</dbReference>
<sequence>SMKLVQTIALFVSIIFYIQILRYAYYKEKEDQLIVRSNNEHVKDPTKDSKDIHVHAADPTEDNKGTIPPSSKKTTSDKRKNILFLMADDLRPQLGAYRGKYFPAPVHPHMHTPNIDHLASRSLLLKRAYCQLALCCPSRTSILTGRRPDSTKVYNLGTYFRETAENIITIPQYFKQHGYTSLGLGKVFHSGACSGKHDQISWSEHSFQPIDLWKWKNSNVSWKAVTKEEENARPLQDVLLTQQAIKEIRKFGERNYTKPFFLAVGFFRPHTPYIFPERFLDFYPKDTIRPPANPFPPTNLPLIGWNYYNHLRKYTDIAAYKNEGLPNKPLPLEPTLLVRRAYYACITYIDYLIGQILDELKVQNLHENTIISFLGDHGYKLGEHGSWLKSTNFDIDTHAPMMISIPGVTDYGIETEELTEFVDLFPTLVEASGLGNLPQCPKGDPAQVDACHEGASLIPLIKNLSTKWKKEVFFQFKRSPYMGYSMKNDGYRYTEWIKLSESGDPMWGDTKDVELYNHSSDPQENINYAHDESYTKLKAQLSKQLRAGWRKSLPA</sequence>
<keyword evidence="8" id="KW-0472">Membrane</keyword>
<organism evidence="9 10">
    <name type="scientific">Owenia fusiformis</name>
    <name type="common">Polychaete worm</name>
    <dbReference type="NCBI Taxonomy" id="6347"/>
    <lineage>
        <taxon>Eukaryota</taxon>
        <taxon>Metazoa</taxon>
        <taxon>Spiralia</taxon>
        <taxon>Lophotrochozoa</taxon>
        <taxon>Annelida</taxon>
        <taxon>Polychaeta</taxon>
        <taxon>Sedentaria</taxon>
        <taxon>Canalipalpata</taxon>
        <taxon>Sabellida</taxon>
        <taxon>Oweniida</taxon>
        <taxon>Oweniidae</taxon>
        <taxon>Owenia</taxon>
    </lineage>
</organism>
<dbReference type="PANTHER" id="PTHR45953">
    <property type="entry name" value="IDURONATE 2-SULFATASE"/>
    <property type="match status" value="1"/>
</dbReference>
<dbReference type="Proteomes" id="UP000749559">
    <property type="component" value="Unassembled WGS sequence"/>
</dbReference>
<dbReference type="PANTHER" id="PTHR45953:SF1">
    <property type="entry name" value="IDURONATE 2-SULFATASE"/>
    <property type="match status" value="1"/>
</dbReference>
<comment type="cofactor">
    <cofactor evidence="1">
        <name>Ca(2+)</name>
        <dbReference type="ChEBI" id="CHEBI:29108"/>
    </cofactor>
</comment>
<evidence type="ECO:0000256" key="5">
    <source>
        <dbReference type="ARBA" id="ARBA00022801"/>
    </source>
</evidence>
<evidence type="ECO:0000313" key="9">
    <source>
        <dbReference type="EMBL" id="CAH1796666.1"/>
    </source>
</evidence>
<dbReference type="InterPro" id="IPR017850">
    <property type="entry name" value="Alkaline_phosphatase_core_sf"/>
</dbReference>
<dbReference type="AlphaFoldDB" id="A0A8J1XUC2"/>
<dbReference type="GO" id="GO:0005737">
    <property type="term" value="C:cytoplasm"/>
    <property type="evidence" value="ECO:0007669"/>
    <property type="project" value="TreeGrafter"/>
</dbReference>
<dbReference type="PROSITE" id="PS00523">
    <property type="entry name" value="SULFATASE_1"/>
    <property type="match status" value="1"/>
</dbReference>
<protein>
    <submittedName>
        <fullName evidence="9">Uncharacterized protein</fullName>
    </submittedName>
</protein>
<keyword evidence="4" id="KW-0732">Signal</keyword>
<keyword evidence="8" id="KW-0812">Transmembrane</keyword>
<dbReference type="OrthoDB" id="186522at2759"/>
<evidence type="ECO:0000256" key="7">
    <source>
        <dbReference type="SAM" id="MobiDB-lite"/>
    </source>
</evidence>
<keyword evidence="6" id="KW-0106">Calcium</keyword>
<comment type="similarity">
    <text evidence="2">Belongs to the sulfatase family.</text>
</comment>
<dbReference type="CDD" id="cd16030">
    <property type="entry name" value="iduronate-2-sulfatase"/>
    <property type="match status" value="1"/>
</dbReference>
<evidence type="ECO:0000256" key="4">
    <source>
        <dbReference type="ARBA" id="ARBA00022729"/>
    </source>
</evidence>
<dbReference type="InterPro" id="IPR024607">
    <property type="entry name" value="Sulfatase_CS"/>
</dbReference>
<evidence type="ECO:0000256" key="2">
    <source>
        <dbReference type="ARBA" id="ARBA00008779"/>
    </source>
</evidence>
<feature type="region of interest" description="Disordered" evidence="7">
    <location>
        <begin position="41"/>
        <end position="76"/>
    </location>
</feature>
<keyword evidence="10" id="KW-1185">Reference proteome</keyword>
<keyword evidence="5" id="KW-0378">Hydrolase</keyword>
<evidence type="ECO:0000313" key="10">
    <source>
        <dbReference type="Proteomes" id="UP000749559"/>
    </source>
</evidence>
<evidence type="ECO:0000256" key="3">
    <source>
        <dbReference type="ARBA" id="ARBA00022723"/>
    </source>
</evidence>
<feature type="non-terminal residue" evidence="9">
    <location>
        <position position="1"/>
    </location>
</feature>
<comment type="caution">
    <text evidence="9">The sequence shown here is derived from an EMBL/GenBank/DDBJ whole genome shotgun (WGS) entry which is preliminary data.</text>
</comment>
<dbReference type="Pfam" id="PF00884">
    <property type="entry name" value="Sulfatase"/>
    <property type="match status" value="1"/>
</dbReference>
<evidence type="ECO:0000256" key="8">
    <source>
        <dbReference type="SAM" id="Phobius"/>
    </source>
</evidence>
<accession>A0A8J1XUC2</accession>
<evidence type="ECO:0000256" key="1">
    <source>
        <dbReference type="ARBA" id="ARBA00001913"/>
    </source>
</evidence>
<dbReference type="Gene3D" id="3.40.720.10">
    <property type="entry name" value="Alkaline Phosphatase, subunit A"/>
    <property type="match status" value="1"/>
</dbReference>
<dbReference type="InterPro" id="IPR000917">
    <property type="entry name" value="Sulfatase_N"/>
</dbReference>
<dbReference type="GO" id="GO:0004423">
    <property type="term" value="F:iduronate-2-sulfatase activity"/>
    <property type="evidence" value="ECO:0007669"/>
    <property type="project" value="InterPro"/>
</dbReference>
<evidence type="ECO:0000256" key="6">
    <source>
        <dbReference type="ARBA" id="ARBA00022837"/>
    </source>
</evidence>
<reference evidence="9" key="1">
    <citation type="submission" date="2022-03" db="EMBL/GenBank/DDBJ databases">
        <authorList>
            <person name="Martin C."/>
        </authorList>
    </citation>
    <scope>NUCLEOTIDE SEQUENCE</scope>
</reference>
<dbReference type="SUPFAM" id="SSF53649">
    <property type="entry name" value="Alkaline phosphatase-like"/>
    <property type="match status" value="1"/>
</dbReference>
<name>A0A8J1XUC2_OWEFU</name>
<dbReference type="InterPro" id="IPR035874">
    <property type="entry name" value="IDS"/>
</dbReference>
<gene>
    <name evidence="9" type="ORF">OFUS_LOCUS21050</name>
</gene>
<feature type="compositionally biased region" description="Basic and acidic residues" evidence="7">
    <location>
        <begin position="41"/>
        <end position="64"/>
    </location>
</feature>
<feature type="transmembrane region" description="Helical" evidence="8">
    <location>
        <begin position="7"/>
        <end position="26"/>
    </location>
</feature>
<keyword evidence="8" id="KW-1133">Transmembrane helix</keyword>
<keyword evidence="3" id="KW-0479">Metal-binding</keyword>